<evidence type="ECO:0000313" key="2">
    <source>
        <dbReference type="Proteomes" id="UP000078542"/>
    </source>
</evidence>
<name>A0A195CVS6_9HYME</name>
<accession>A0A195CVS6</accession>
<protein>
    <submittedName>
        <fullName evidence="1">Uncharacterized protein</fullName>
    </submittedName>
</protein>
<proteinExistence type="predicted"/>
<gene>
    <name evidence="1" type="ORF">ALC62_04370</name>
</gene>
<evidence type="ECO:0000313" key="1">
    <source>
        <dbReference type="EMBL" id="KYN04735.1"/>
    </source>
</evidence>
<organism evidence="1 2">
    <name type="scientific">Cyphomyrmex costatus</name>
    <dbReference type="NCBI Taxonomy" id="456900"/>
    <lineage>
        <taxon>Eukaryota</taxon>
        <taxon>Metazoa</taxon>
        <taxon>Ecdysozoa</taxon>
        <taxon>Arthropoda</taxon>
        <taxon>Hexapoda</taxon>
        <taxon>Insecta</taxon>
        <taxon>Pterygota</taxon>
        <taxon>Neoptera</taxon>
        <taxon>Endopterygota</taxon>
        <taxon>Hymenoptera</taxon>
        <taxon>Apocrita</taxon>
        <taxon>Aculeata</taxon>
        <taxon>Formicoidea</taxon>
        <taxon>Formicidae</taxon>
        <taxon>Myrmicinae</taxon>
        <taxon>Cyphomyrmex</taxon>
    </lineage>
</organism>
<dbReference type="Proteomes" id="UP000078542">
    <property type="component" value="Unassembled WGS sequence"/>
</dbReference>
<dbReference type="AlphaFoldDB" id="A0A195CVS6"/>
<reference evidence="1 2" key="1">
    <citation type="submission" date="2016-03" db="EMBL/GenBank/DDBJ databases">
        <title>Cyphomyrmex costatus WGS genome.</title>
        <authorList>
            <person name="Nygaard S."/>
            <person name="Hu H."/>
            <person name="Boomsma J."/>
            <person name="Zhang G."/>
        </authorList>
    </citation>
    <scope>NUCLEOTIDE SEQUENCE [LARGE SCALE GENOMIC DNA]</scope>
    <source>
        <strain evidence="1">MS0001</strain>
        <tissue evidence="1">Whole body</tissue>
    </source>
</reference>
<sequence>MLELKACGCVSLEEAQEAKDKPRCILKYIVSAFGGRDPLIVVVGPSQGLPTSVLLVEPSPRLHHTEWGETGSLHEKWGS</sequence>
<keyword evidence="2" id="KW-1185">Reference proteome</keyword>
<dbReference type="EMBL" id="KQ977231">
    <property type="protein sequence ID" value="KYN04735.1"/>
    <property type="molecule type" value="Genomic_DNA"/>
</dbReference>